<evidence type="ECO:0000256" key="1">
    <source>
        <dbReference type="SAM" id="Phobius"/>
    </source>
</evidence>
<keyword evidence="1" id="KW-1133">Transmembrane helix</keyword>
<comment type="caution">
    <text evidence="2">The sequence shown here is derived from an EMBL/GenBank/DDBJ whole genome shotgun (WGS) entry which is preliminary data.</text>
</comment>
<organism evidence="2 3">
    <name type="scientific">Rhodonia placenta</name>
    <dbReference type="NCBI Taxonomy" id="104341"/>
    <lineage>
        <taxon>Eukaryota</taxon>
        <taxon>Fungi</taxon>
        <taxon>Dikarya</taxon>
        <taxon>Basidiomycota</taxon>
        <taxon>Agaricomycotina</taxon>
        <taxon>Agaricomycetes</taxon>
        <taxon>Polyporales</taxon>
        <taxon>Adustoporiaceae</taxon>
        <taxon>Rhodonia</taxon>
    </lineage>
</organism>
<protein>
    <submittedName>
        <fullName evidence="2">Uncharacterized protein</fullName>
    </submittedName>
</protein>
<keyword evidence="1" id="KW-0812">Transmembrane</keyword>
<keyword evidence="1" id="KW-0472">Membrane</keyword>
<sequence>MSIQSLARQLWAYILFPVYPEVVLLTLQGGLWPLAP</sequence>
<proteinExistence type="predicted"/>
<name>A0A8H7U4P8_9APHY</name>
<reference evidence="2" key="1">
    <citation type="submission" date="2020-11" db="EMBL/GenBank/DDBJ databases">
        <authorList>
            <person name="Koelle M."/>
            <person name="Horta M.A.C."/>
            <person name="Nowrousian M."/>
            <person name="Ohm R.A."/>
            <person name="Benz P."/>
            <person name="Pilgard A."/>
        </authorList>
    </citation>
    <scope>NUCLEOTIDE SEQUENCE</scope>
    <source>
        <strain evidence="2">FPRL280</strain>
    </source>
</reference>
<evidence type="ECO:0000313" key="2">
    <source>
        <dbReference type="EMBL" id="KAF9819308.1"/>
    </source>
</evidence>
<dbReference type="Proteomes" id="UP000639403">
    <property type="component" value="Unassembled WGS sequence"/>
</dbReference>
<dbReference type="AlphaFoldDB" id="A0A8H7U4P8"/>
<evidence type="ECO:0000313" key="3">
    <source>
        <dbReference type="Proteomes" id="UP000639403"/>
    </source>
</evidence>
<feature type="transmembrane region" description="Helical" evidence="1">
    <location>
        <begin position="12"/>
        <end position="35"/>
    </location>
</feature>
<reference evidence="2" key="2">
    <citation type="journal article" name="Front. Microbiol.">
        <title>Degradative Capacity of Two Strains of Rhodonia placenta: From Phenotype to Genotype.</title>
        <authorList>
            <person name="Kolle M."/>
            <person name="Horta M.A.C."/>
            <person name="Nowrousian M."/>
            <person name="Ohm R.A."/>
            <person name="Benz J.P."/>
            <person name="Pilgard A."/>
        </authorList>
    </citation>
    <scope>NUCLEOTIDE SEQUENCE</scope>
    <source>
        <strain evidence="2">FPRL280</strain>
    </source>
</reference>
<accession>A0A8H7U4P8</accession>
<gene>
    <name evidence="2" type="ORF">IEO21_02196</name>
</gene>
<dbReference type="EMBL" id="JADOXO010000020">
    <property type="protein sequence ID" value="KAF9819308.1"/>
    <property type="molecule type" value="Genomic_DNA"/>
</dbReference>